<dbReference type="Gene3D" id="3.30.70.960">
    <property type="entry name" value="SEA domain"/>
    <property type="match status" value="1"/>
</dbReference>
<evidence type="ECO:0000256" key="1">
    <source>
        <dbReference type="SAM" id="MobiDB-lite"/>
    </source>
</evidence>
<evidence type="ECO:0000259" key="3">
    <source>
        <dbReference type="PROSITE" id="PS50024"/>
    </source>
</evidence>
<name>L8ISI5_9CETA</name>
<dbReference type="EMBL" id="JH880833">
    <property type="protein sequence ID" value="ELR58429.1"/>
    <property type="molecule type" value="Genomic_DNA"/>
</dbReference>
<feature type="domain" description="SEA" evidence="3">
    <location>
        <begin position="511"/>
        <end position="634"/>
    </location>
</feature>
<dbReference type="SMART" id="SM00200">
    <property type="entry name" value="SEA"/>
    <property type="match status" value="1"/>
</dbReference>
<feature type="region of interest" description="Disordered" evidence="1">
    <location>
        <begin position="245"/>
        <end position="267"/>
    </location>
</feature>
<keyword evidence="2" id="KW-0472">Membrane</keyword>
<dbReference type="PANTHER" id="PTHR37999">
    <property type="entry name" value="MUCIN-17"/>
    <property type="match status" value="1"/>
</dbReference>
<gene>
    <name evidence="4" type="ORF">M91_01012</name>
</gene>
<accession>L8ISI5</accession>
<feature type="compositionally biased region" description="Low complexity" evidence="1">
    <location>
        <begin position="33"/>
        <end position="87"/>
    </location>
</feature>
<reference evidence="4 5" key="1">
    <citation type="journal article" date="2012" name="Nat. Genet.">
        <title>The yak genome and adaptation to life at high altitude.</title>
        <authorList>
            <person name="Qiu Q."/>
            <person name="Zhang G."/>
            <person name="Ma T."/>
            <person name="Qian W."/>
            <person name="Wang J."/>
            <person name="Ye Z."/>
            <person name="Cao C."/>
            <person name="Hu Q."/>
            <person name="Kim J."/>
            <person name="Larkin D.M."/>
            <person name="Auvil L."/>
            <person name="Capitanu B."/>
            <person name="Ma J."/>
            <person name="Lewin H.A."/>
            <person name="Qian X."/>
            <person name="Lang Y."/>
            <person name="Zhou R."/>
            <person name="Wang L."/>
            <person name="Wang K."/>
            <person name="Xia J."/>
            <person name="Liao S."/>
            <person name="Pan S."/>
            <person name="Lu X."/>
            <person name="Hou H."/>
            <person name="Wang Y."/>
            <person name="Zang X."/>
            <person name="Yin Y."/>
            <person name="Ma H."/>
            <person name="Zhang J."/>
            <person name="Wang Z."/>
            <person name="Zhang Y."/>
            <person name="Zhang D."/>
            <person name="Yonezawa T."/>
            <person name="Hasegawa M."/>
            <person name="Zhong Y."/>
            <person name="Liu W."/>
            <person name="Zhang Y."/>
            <person name="Huang Z."/>
            <person name="Zhang S."/>
            <person name="Long R."/>
            <person name="Yang H."/>
            <person name="Wang J."/>
            <person name="Lenstra J.A."/>
            <person name="Cooper D.N."/>
            <person name="Wu Y."/>
            <person name="Wang J."/>
            <person name="Shi P."/>
            <person name="Wang J."/>
            <person name="Liu J."/>
        </authorList>
    </citation>
    <scope>NUCLEOTIDE SEQUENCE [LARGE SCALE GENOMIC DNA]</scope>
    <source>
        <strain evidence="5">yakQH1</strain>
    </source>
</reference>
<evidence type="ECO:0000313" key="5">
    <source>
        <dbReference type="Proteomes" id="UP000011080"/>
    </source>
</evidence>
<dbReference type="SUPFAM" id="SSF82671">
    <property type="entry name" value="SEA domain"/>
    <property type="match status" value="1"/>
</dbReference>
<dbReference type="InterPro" id="IPR000742">
    <property type="entry name" value="EGF"/>
</dbReference>
<keyword evidence="2" id="KW-1133">Transmembrane helix</keyword>
<dbReference type="Pfam" id="PF01390">
    <property type="entry name" value="SEA"/>
    <property type="match status" value="1"/>
</dbReference>
<keyword evidence="2" id="KW-0812">Transmembrane</keyword>
<feature type="region of interest" description="Disordered" evidence="1">
    <location>
        <begin position="195"/>
        <end position="230"/>
    </location>
</feature>
<dbReference type="AlphaFoldDB" id="L8ISI5"/>
<dbReference type="PROSITE" id="PS50024">
    <property type="entry name" value="SEA"/>
    <property type="match status" value="1"/>
</dbReference>
<feature type="compositionally biased region" description="Low complexity" evidence="1">
    <location>
        <begin position="248"/>
        <end position="267"/>
    </location>
</feature>
<dbReference type="InterPro" id="IPR036364">
    <property type="entry name" value="SEA_dom_sf"/>
</dbReference>
<feature type="non-terminal residue" evidence="4">
    <location>
        <position position="1"/>
    </location>
</feature>
<evidence type="ECO:0000256" key="2">
    <source>
        <dbReference type="SAM" id="Phobius"/>
    </source>
</evidence>
<sequence length="814" mass="87927">TTLLASSTLRTTVTPISTLSVESLTTDITSISPITSSGTQTSTAHFQTSPVSMPVTSSTLTASSSPVSLPSFPTTEPVPTEATASTPLFTPPTIPATQSMSTPPSPTGTLTTTRTEVTTPTHTSPPATLITAPSSTPSTTEVAKTGTTNMATTPTSITALGTSGVSPSSAFPILSTSTNAISTPFGTIISSSTPAIMSSSISPSSEVSTTSSSFSTSSHMSSAENTGPSSLTAFPTFSSIETTKTSSTVTSLMTSPTQTTSMLTLSSTTPCPESISVTIVSASPTTPCVEVSPNAEVTSMPTVPLSVFTSTTEMVTSPNSTSMTTLFPDKLGTSPPMLDTNPSNKTAAPSSINIGRIPINMVFPSKLRPNSGTWINSNFVNTRPVPGLITSPRIVKRRRRSSSSTMATRKLTPQSLPFTRVPRILVDTKTLSTHTSRWTTLTTTQMTTQSRFISSSGWISCLFFIPSHSLTEFHEHGICDNGGTWTQGRCFCPRTFYGSHCELAAREIYLDMVDSEVGMEVSVNQEFSLDLHDNSSKVYRDFTNTFRDQIKKIYQNVQGFKEVQILSLRNGSIVVEYLVLLELPFSPQLEEEYEKVKVALKEELQNVSQDGNSCQNDQVLCFKPDSIKVNNNTRTELSPEAICRRAAAEGFEDFYFPFLEENQLRCVTKCTAGLKGAIDCHQGQCILQKSGPSCRCFSTDTHWFLGPRCEVAISWKALVGGLAGAGALLLLLLVVVLSVFVVRSRRRDRQGRGRSRDDRKWFETWDESAKPAFSNFAFQDDRRVKDKNFSVALDTMDTNARVHIHRPEVVSSSV</sequence>
<feature type="region of interest" description="Disordered" evidence="1">
    <location>
        <begin position="33"/>
        <end position="142"/>
    </location>
</feature>
<protein>
    <submittedName>
        <fullName evidence="4">Mucin-3A</fullName>
    </submittedName>
</protein>
<dbReference type="Proteomes" id="UP000011080">
    <property type="component" value="Unassembled WGS sequence"/>
</dbReference>
<dbReference type="PANTHER" id="PTHR37999:SF2">
    <property type="entry name" value="MUCIN-17"/>
    <property type="match status" value="1"/>
</dbReference>
<feature type="compositionally biased region" description="Low complexity" evidence="1">
    <location>
        <begin position="195"/>
        <end position="222"/>
    </location>
</feature>
<dbReference type="InterPro" id="IPR053311">
    <property type="entry name" value="Mucosal_Integrity_Assoc"/>
</dbReference>
<proteinExistence type="predicted"/>
<feature type="compositionally biased region" description="Low complexity" evidence="1">
    <location>
        <begin position="95"/>
        <end position="126"/>
    </location>
</feature>
<dbReference type="PROSITE" id="PS00022">
    <property type="entry name" value="EGF_1"/>
    <property type="match status" value="1"/>
</dbReference>
<organism evidence="4 5">
    <name type="scientific">Bos mutus</name>
    <name type="common">wild yak</name>
    <dbReference type="NCBI Taxonomy" id="72004"/>
    <lineage>
        <taxon>Eukaryota</taxon>
        <taxon>Metazoa</taxon>
        <taxon>Chordata</taxon>
        <taxon>Craniata</taxon>
        <taxon>Vertebrata</taxon>
        <taxon>Euteleostomi</taxon>
        <taxon>Mammalia</taxon>
        <taxon>Eutheria</taxon>
        <taxon>Laurasiatheria</taxon>
        <taxon>Artiodactyla</taxon>
        <taxon>Ruminantia</taxon>
        <taxon>Pecora</taxon>
        <taxon>Bovidae</taxon>
        <taxon>Bovinae</taxon>
        <taxon>Bos</taxon>
    </lineage>
</organism>
<feature type="compositionally biased region" description="Polar residues" evidence="1">
    <location>
        <begin position="131"/>
        <end position="142"/>
    </location>
</feature>
<feature type="transmembrane region" description="Helical" evidence="2">
    <location>
        <begin position="717"/>
        <end position="742"/>
    </location>
</feature>
<dbReference type="InterPro" id="IPR000082">
    <property type="entry name" value="SEA_dom"/>
</dbReference>
<evidence type="ECO:0000313" key="4">
    <source>
        <dbReference type="EMBL" id="ELR58429.1"/>
    </source>
</evidence>
<dbReference type="GO" id="GO:0071944">
    <property type="term" value="C:cell periphery"/>
    <property type="evidence" value="ECO:0007669"/>
    <property type="project" value="UniProtKB-ARBA"/>
</dbReference>